<sequence>MSSWNVLLVDDDILLAKGTAKLIQRLGGHQVTISDDPADIVMRCQSQPVDIVLMDVNLPGAEWEGQAVSGADLAHVLKNHPLTAHLPIILVTAYAMMDERQTLLERSQADALCAKPITNYKSLLELIDRLCTGSDRLKDEG</sequence>
<evidence type="ECO:0000313" key="5">
    <source>
        <dbReference type="Proteomes" id="UP001476950"/>
    </source>
</evidence>
<feature type="modified residue" description="4-aspartylphosphate" evidence="2">
    <location>
        <position position="55"/>
    </location>
</feature>
<protein>
    <submittedName>
        <fullName evidence="4">Response regulator</fullName>
    </submittedName>
</protein>
<keyword evidence="5" id="KW-1185">Reference proteome</keyword>
<evidence type="ECO:0000256" key="2">
    <source>
        <dbReference type="PROSITE-ProRule" id="PRU00169"/>
    </source>
</evidence>
<reference evidence="4 5" key="1">
    <citation type="submission" date="2022-04" db="EMBL/GenBank/DDBJ databases">
        <title>Positive selection, recombination, and allopatry shape intraspecific diversity of widespread and dominant cyanobacteria.</title>
        <authorList>
            <person name="Wei J."/>
            <person name="Shu W."/>
            <person name="Hu C."/>
        </authorList>
    </citation>
    <scope>NUCLEOTIDE SEQUENCE [LARGE SCALE GENOMIC DNA]</scope>
    <source>
        <strain evidence="4 5">AS-A4</strain>
    </source>
</reference>
<feature type="domain" description="Response regulatory" evidence="3">
    <location>
        <begin position="5"/>
        <end position="130"/>
    </location>
</feature>
<name>A0ABV0KLB1_9CYAN</name>
<dbReference type="Pfam" id="PF00072">
    <property type="entry name" value="Response_reg"/>
    <property type="match status" value="1"/>
</dbReference>
<dbReference type="Proteomes" id="UP001476950">
    <property type="component" value="Unassembled WGS sequence"/>
</dbReference>
<dbReference type="Gene3D" id="3.40.50.2300">
    <property type="match status" value="1"/>
</dbReference>
<accession>A0ABV0KLB1</accession>
<evidence type="ECO:0000313" key="4">
    <source>
        <dbReference type="EMBL" id="MEP1060034.1"/>
    </source>
</evidence>
<dbReference type="SMART" id="SM00448">
    <property type="entry name" value="REC"/>
    <property type="match status" value="1"/>
</dbReference>
<dbReference type="PANTHER" id="PTHR44591:SF23">
    <property type="entry name" value="CHEY SUBFAMILY"/>
    <property type="match status" value="1"/>
</dbReference>
<dbReference type="InterPro" id="IPR011006">
    <property type="entry name" value="CheY-like_superfamily"/>
</dbReference>
<comment type="caution">
    <text evidence="4">The sequence shown here is derived from an EMBL/GenBank/DDBJ whole genome shotgun (WGS) entry which is preliminary data.</text>
</comment>
<dbReference type="InterPro" id="IPR001789">
    <property type="entry name" value="Sig_transdc_resp-reg_receiver"/>
</dbReference>
<gene>
    <name evidence="4" type="ORF">NDI38_16480</name>
</gene>
<evidence type="ECO:0000256" key="1">
    <source>
        <dbReference type="ARBA" id="ARBA00022553"/>
    </source>
</evidence>
<evidence type="ECO:0000259" key="3">
    <source>
        <dbReference type="PROSITE" id="PS50110"/>
    </source>
</evidence>
<proteinExistence type="predicted"/>
<dbReference type="SUPFAM" id="SSF52172">
    <property type="entry name" value="CheY-like"/>
    <property type="match status" value="1"/>
</dbReference>
<dbReference type="InterPro" id="IPR050595">
    <property type="entry name" value="Bact_response_regulator"/>
</dbReference>
<organism evidence="4 5">
    <name type="scientific">Stenomitos frigidus AS-A4</name>
    <dbReference type="NCBI Taxonomy" id="2933935"/>
    <lineage>
        <taxon>Bacteria</taxon>
        <taxon>Bacillati</taxon>
        <taxon>Cyanobacteriota</taxon>
        <taxon>Cyanophyceae</taxon>
        <taxon>Leptolyngbyales</taxon>
        <taxon>Leptolyngbyaceae</taxon>
        <taxon>Stenomitos</taxon>
    </lineage>
</organism>
<keyword evidence="1 2" id="KW-0597">Phosphoprotein</keyword>
<dbReference type="CDD" id="cd17546">
    <property type="entry name" value="REC_hyHK_CKI1_RcsC-like"/>
    <property type="match status" value="1"/>
</dbReference>
<dbReference type="PANTHER" id="PTHR44591">
    <property type="entry name" value="STRESS RESPONSE REGULATOR PROTEIN 1"/>
    <property type="match status" value="1"/>
</dbReference>
<dbReference type="RefSeq" id="WP_190447031.1">
    <property type="nucleotide sequence ID" value="NZ_JAMPLM010000014.1"/>
</dbReference>
<dbReference type="EMBL" id="JAMPLM010000014">
    <property type="protein sequence ID" value="MEP1060034.1"/>
    <property type="molecule type" value="Genomic_DNA"/>
</dbReference>
<dbReference type="PROSITE" id="PS50110">
    <property type="entry name" value="RESPONSE_REGULATORY"/>
    <property type="match status" value="1"/>
</dbReference>